<protein>
    <submittedName>
        <fullName evidence="2">Uncharacterized protein</fullName>
    </submittedName>
</protein>
<feature type="region of interest" description="Disordered" evidence="1">
    <location>
        <begin position="193"/>
        <end position="276"/>
    </location>
</feature>
<feature type="region of interest" description="Disordered" evidence="1">
    <location>
        <begin position="724"/>
        <end position="746"/>
    </location>
</feature>
<feature type="compositionally biased region" description="Polar residues" evidence="1">
    <location>
        <begin position="972"/>
        <end position="1014"/>
    </location>
</feature>
<feature type="compositionally biased region" description="Basic and acidic residues" evidence="1">
    <location>
        <begin position="1017"/>
        <end position="1043"/>
    </location>
</feature>
<dbReference type="RefSeq" id="XP_015653366.1">
    <property type="nucleotide sequence ID" value="XM_015808081.1"/>
</dbReference>
<feature type="compositionally biased region" description="Low complexity" evidence="1">
    <location>
        <begin position="140"/>
        <end position="154"/>
    </location>
</feature>
<sequence>MRRARQNWAVQRTPCRIVFVNVLLASARCLLIQPSRRAATPSSARLAAVTSSLVNERRGASSPLPHTCTQHEQTHSIKNTHKSHHRVNEEDSSAEQPFRTRREAAAATSSSFRGERSRRRPVRVHRCTRGGVRDGRVGRDGTATTAAAASTSTAFPANRNHGNPSSSNNAPTPPAAAAAFHAFLRQQNCPYVRSSADEAGGEEPNAPSLPHRSLLQSSEAGSEVERLSSCGRRESSGASREAPAPPRAGARRRWSSNASALDAAPDSGSPHEKYHEDDDAMRTWCLRPATVRPTTAVSQARAPLPTSSSRTAQQEQHRRDGPQDAPRQRRHELVRQAGLAIAKQMSGRHRHEYRRTALQSYQLLKKMEGDLFYWSQQRRQQRRGRNYDAPPAAAAAAAAAPSLRAAIHGGDGKDETNVDAVEGRLFEYAGQVQRTLHQLTPRHFDAMRGYRLHRPSSASLSSHPKQGAPRLISEKGKEVDEDAASAAARPPLFLLRLLWRLLHITRLFYSIGRHASLPRSAVHSYVLSANCAYGMREVLRVLGEELALAPLTLAALSSSSSSMPSSAASAVSFSREELFQVFYAALCISSEEVPNVPVAAPAAFTSSDHRTDFLLRFQRDCAGAAAVAARMPVDEWCVRWWCHVYAPHHAASAPERDATNNDNNQKSTSSLTTENGMDDLLTLGQAMDVIRASLYATTSVEVTTASSSSSSASTTSSPWAYFETFPRGGAESPSSRRGTQQRELERRYRPRLIGALGGDRTLLRIPYHLGQRFVAVFLRHILSSSAATRTTSPASSSSTSSADPSQSVSSKEGKAEGRYEKVSGFEEVTSASSSSSSSAFVHDATSVEAALGRLLHRHDRDAVRDVALLCTAILYFEVFSADTAAFMAHAAPLCQAQVELLSGHEISCVLLAYASLQRWEGRASKNGGGAPAAAAGTPSTSGAGRVYREGRTRPRGSGGRCSSSSSGHGRTTMANNNPSSGDQDTGTTVHVQSASSALNAGQPSRAATPSSCVSSADVRRGEMRSAEVDGRRPATRSESRRPAGWDGVDSSAASSSSKRTTPPPLSPAAASSSWHAFFVTLGSRAGQLGDTLSEADVTRVLRALELVGLEHEDLRRALESSLRMRNLGRRVLYET</sequence>
<feature type="compositionally biased region" description="Low complexity" evidence="1">
    <location>
        <begin position="788"/>
        <end position="810"/>
    </location>
</feature>
<evidence type="ECO:0000313" key="3">
    <source>
        <dbReference type="Proteomes" id="UP000037923"/>
    </source>
</evidence>
<feature type="compositionally biased region" description="Low complexity" evidence="1">
    <location>
        <begin position="931"/>
        <end position="944"/>
    </location>
</feature>
<keyword evidence="3" id="KW-1185">Reference proteome</keyword>
<organism evidence="2 3">
    <name type="scientific">Leptomonas pyrrhocoris</name>
    <name type="common">Firebug parasite</name>
    <dbReference type="NCBI Taxonomy" id="157538"/>
    <lineage>
        <taxon>Eukaryota</taxon>
        <taxon>Discoba</taxon>
        <taxon>Euglenozoa</taxon>
        <taxon>Kinetoplastea</taxon>
        <taxon>Metakinetoplastina</taxon>
        <taxon>Trypanosomatida</taxon>
        <taxon>Trypanosomatidae</taxon>
        <taxon>Leishmaniinae</taxon>
        <taxon>Leptomonas</taxon>
    </lineage>
</organism>
<feature type="region of interest" description="Disordered" evidence="1">
    <location>
        <begin position="652"/>
        <end position="675"/>
    </location>
</feature>
<dbReference type="OMA" id="DEWCVRW"/>
<dbReference type="AlphaFoldDB" id="A0A0M9FS82"/>
<dbReference type="Proteomes" id="UP000037923">
    <property type="component" value="Unassembled WGS sequence"/>
</dbReference>
<feature type="region of interest" description="Disordered" evidence="1">
    <location>
        <begin position="292"/>
        <end position="329"/>
    </location>
</feature>
<dbReference type="OrthoDB" id="273887at2759"/>
<reference evidence="2 3" key="1">
    <citation type="submission" date="2015-07" db="EMBL/GenBank/DDBJ databases">
        <title>High-quality genome of monoxenous trypanosomatid Leptomonas pyrrhocoris.</title>
        <authorList>
            <person name="Flegontov P."/>
            <person name="Butenko A."/>
            <person name="Firsov S."/>
            <person name="Vlcek C."/>
            <person name="Logacheva M.D."/>
            <person name="Field M."/>
            <person name="Filatov D."/>
            <person name="Flegontova O."/>
            <person name="Gerasimov E."/>
            <person name="Jackson A.P."/>
            <person name="Kelly S."/>
            <person name="Opperdoes F."/>
            <person name="O'Reilly A."/>
            <person name="Votypka J."/>
            <person name="Yurchenko V."/>
            <person name="Lukes J."/>
        </authorList>
    </citation>
    <scope>NUCLEOTIDE SEQUENCE [LARGE SCALE GENOMIC DNA]</scope>
    <source>
        <strain evidence="2">H10</strain>
    </source>
</reference>
<dbReference type="EMBL" id="LGTL01000027">
    <property type="protein sequence ID" value="KPA74927.1"/>
    <property type="molecule type" value="Genomic_DNA"/>
</dbReference>
<proteinExistence type="predicted"/>
<evidence type="ECO:0000256" key="1">
    <source>
        <dbReference type="SAM" id="MobiDB-lite"/>
    </source>
</evidence>
<feature type="compositionally biased region" description="Basic and acidic residues" evidence="1">
    <location>
        <begin position="223"/>
        <end position="235"/>
    </location>
</feature>
<feature type="region of interest" description="Disordered" evidence="1">
    <location>
        <begin position="57"/>
        <end position="174"/>
    </location>
</feature>
<feature type="region of interest" description="Disordered" evidence="1">
    <location>
        <begin position="788"/>
        <end position="819"/>
    </location>
</feature>
<comment type="caution">
    <text evidence="2">The sequence shown here is derived from an EMBL/GenBank/DDBJ whole genome shotgun (WGS) entry which is preliminary data.</text>
</comment>
<gene>
    <name evidence="2" type="ORF">ABB37_08914</name>
</gene>
<dbReference type="GeneID" id="26909197"/>
<feature type="compositionally biased region" description="Low complexity" evidence="1">
    <location>
        <begin position="960"/>
        <end position="970"/>
    </location>
</feature>
<dbReference type="VEuPathDB" id="TriTrypDB:LpyrH10_27_0690"/>
<feature type="compositionally biased region" description="Basic residues" evidence="1">
    <location>
        <begin position="116"/>
        <end position="128"/>
    </location>
</feature>
<feature type="compositionally biased region" description="Low complexity" evidence="1">
    <location>
        <begin position="163"/>
        <end position="174"/>
    </location>
</feature>
<feature type="compositionally biased region" description="Polar residues" evidence="1">
    <location>
        <begin position="305"/>
        <end position="314"/>
    </location>
</feature>
<name>A0A0M9FS82_LEPPY</name>
<feature type="compositionally biased region" description="Polar residues" evidence="1">
    <location>
        <begin position="660"/>
        <end position="675"/>
    </location>
</feature>
<accession>A0A0M9FS82</accession>
<evidence type="ECO:0000313" key="2">
    <source>
        <dbReference type="EMBL" id="KPA74927.1"/>
    </source>
</evidence>
<feature type="region of interest" description="Disordered" evidence="1">
    <location>
        <begin position="923"/>
        <end position="1069"/>
    </location>
</feature>